<accession>B5RNE0</accession>
<sequence length="214" mass="24581">MRYLFQLEGDIKNMKVLGNLLLFFVLFFCCKDEKYSGNFDLVYDSDDVAFRDIIDSDFDIGVNFDNVSLEKLISDFDLSNEEKQAVRFLRSALTDSTILDDMSHIRTYSDDEFYEFLVILNADKVKEAVADIVLTLKVRDEILDAIYEFADGNPRKDTFEIQLNVKEKEYLKTLKVACCGDSGYNGAYLALKLANHAGIFASLKRQVYDVLHSY</sequence>
<proteinExistence type="predicted"/>
<dbReference type="KEGG" id="bdu:BDU_1081"/>
<dbReference type="NCBIfam" id="NF047534">
    <property type="entry name" value="lipo_BTA121_dup"/>
    <property type="match status" value="1"/>
</dbReference>
<dbReference type="OrthoDB" id="353041at2"/>
<organism evidence="1 2">
    <name type="scientific">Borrelia duttonii (strain Ly)</name>
    <dbReference type="NCBI Taxonomy" id="412419"/>
    <lineage>
        <taxon>Bacteria</taxon>
        <taxon>Pseudomonadati</taxon>
        <taxon>Spirochaetota</taxon>
        <taxon>Spirochaetia</taxon>
        <taxon>Spirochaetales</taxon>
        <taxon>Borreliaceae</taxon>
        <taxon>Borrelia</taxon>
    </lineage>
</organism>
<keyword evidence="1" id="KW-0614">Plasmid</keyword>
<dbReference type="Proteomes" id="UP000000611">
    <property type="component" value="Plasmid pl165"/>
</dbReference>
<dbReference type="AlphaFoldDB" id="B5RNE0"/>
<evidence type="ECO:0000313" key="1">
    <source>
        <dbReference type="EMBL" id="ACH93876.1"/>
    </source>
</evidence>
<keyword evidence="2" id="KW-1185">Reference proteome</keyword>
<name>B5RNE0_BORDL</name>
<evidence type="ECO:0000313" key="2">
    <source>
        <dbReference type="Proteomes" id="UP000000611"/>
    </source>
</evidence>
<dbReference type="EMBL" id="CP000979">
    <property type="protein sequence ID" value="ACH93876.1"/>
    <property type="molecule type" value="Genomic_DNA"/>
</dbReference>
<dbReference type="HOGENOM" id="CLU_118931_0_0_12"/>
<geneLocation type="plasmid" evidence="1 2">
    <name>pl165</name>
</geneLocation>
<gene>
    <name evidence="1" type="ordered locus">BDU_1081</name>
</gene>
<protein>
    <submittedName>
        <fullName evidence="1">Uncharacterized conserved protein</fullName>
    </submittedName>
</protein>
<reference evidence="1 2" key="1">
    <citation type="journal article" date="2008" name="PLoS Genet.">
        <title>The genome of Borrelia recurrentis, the agent of deadly louse-borne relapsing fever, is a degraded subset of tick-borne Borrelia duttonii.</title>
        <authorList>
            <person name="Lescot M."/>
            <person name="Audic S."/>
            <person name="Robert C."/>
            <person name="Nguyen T.T."/>
            <person name="Blanc G."/>
            <person name="Cutler S.J."/>
            <person name="Wincker P."/>
            <person name="Couloux A."/>
            <person name="Claverie J.-M."/>
            <person name="Raoult D."/>
            <person name="Drancourt M."/>
        </authorList>
    </citation>
    <scope>NUCLEOTIDE SEQUENCE [LARGE SCALE GENOMIC DNA]</scope>
    <source>
        <strain evidence="1 2">Ly</strain>
    </source>
</reference>